<reference evidence="9 10" key="1">
    <citation type="submission" date="2019-01" db="EMBL/GenBank/DDBJ databases">
        <title>Novel species of Nocardioides.</title>
        <authorList>
            <person name="Liu Q."/>
            <person name="X Y.-H."/>
        </authorList>
    </citation>
    <scope>NUCLEOTIDE SEQUENCE [LARGE SCALE GENOMIC DNA]</scope>
    <source>
        <strain evidence="9 10">HLT2-9</strain>
    </source>
</reference>
<dbReference type="EMBL" id="SDWV01000019">
    <property type="protein sequence ID" value="RYC05928.1"/>
    <property type="molecule type" value="Genomic_DNA"/>
</dbReference>
<organism evidence="9 10">
    <name type="scientific">Nocardioides zhouii</name>
    <dbReference type="NCBI Taxonomy" id="1168729"/>
    <lineage>
        <taxon>Bacteria</taxon>
        <taxon>Bacillati</taxon>
        <taxon>Actinomycetota</taxon>
        <taxon>Actinomycetes</taxon>
        <taxon>Propionibacteriales</taxon>
        <taxon>Nocardioidaceae</taxon>
        <taxon>Nocardioides</taxon>
    </lineage>
</organism>
<comment type="cofactor">
    <cofactor evidence="1">
        <name>FAD</name>
        <dbReference type="ChEBI" id="CHEBI:57692"/>
    </cofactor>
</comment>
<dbReference type="SMART" id="SM00893">
    <property type="entry name" value="ETF"/>
    <property type="match status" value="1"/>
</dbReference>
<sequence length="253" mass="26094">MKVVVCVTQVLDVSPYLEFTADGTSVDPAFATVMLNGADENAIEAGLALCDEAGGGEVVLVSVGADEADQALRSGLTMGPQRAVRVWSDGLVVSDPGSLGAALAHAMRVEEPDLVLAGVQVSDTGGQSTGPALAAAWGVPCVPVARDLHVVGGTLTATREFEAGVTEIVQVDLPAVVTVQVGANEPRYGTFKEKMRAKKAEIPLLEPVDLPPVRSALTTMVRSPGDSARSVRMIEGGPADIAATIITLIREAQ</sequence>
<dbReference type="InterPro" id="IPR033948">
    <property type="entry name" value="ETF_beta_N"/>
</dbReference>
<keyword evidence="5" id="KW-0813">Transport</keyword>
<evidence type="ECO:0000256" key="3">
    <source>
        <dbReference type="ARBA" id="ARBA00011355"/>
    </source>
</evidence>
<dbReference type="PIRSF" id="PIRSF000090">
    <property type="entry name" value="Beta-ETF"/>
    <property type="match status" value="1"/>
</dbReference>
<dbReference type="Gene3D" id="3.40.50.620">
    <property type="entry name" value="HUPs"/>
    <property type="match status" value="1"/>
</dbReference>
<evidence type="ECO:0000256" key="4">
    <source>
        <dbReference type="ARBA" id="ARBA00016797"/>
    </source>
</evidence>
<comment type="function">
    <text evidence="7">The electron transfer flavoprotein serves as a specific electron acceptor for other dehydrogenases. It transfers the electrons to the main respiratory chain via ETF-ubiquinone oxidoreductase (ETF dehydrogenase).</text>
</comment>
<name>A0A4Q2SPA9_9ACTN</name>
<dbReference type="OrthoDB" id="9804960at2"/>
<dbReference type="InterPro" id="IPR014729">
    <property type="entry name" value="Rossmann-like_a/b/a_fold"/>
</dbReference>
<proteinExistence type="inferred from homology"/>
<dbReference type="PANTHER" id="PTHR21294">
    <property type="entry name" value="ELECTRON TRANSFER FLAVOPROTEIN BETA-SUBUNIT"/>
    <property type="match status" value="1"/>
</dbReference>
<accession>A0A4Q2SPA9</accession>
<evidence type="ECO:0000256" key="7">
    <source>
        <dbReference type="ARBA" id="ARBA00025649"/>
    </source>
</evidence>
<dbReference type="PANTHER" id="PTHR21294:SF8">
    <property type="entry name" value="ELECTRON TRANSFER FLAVOPROTEIN SUBUNIT BETA"/>
    <property type="match status" value="1"/>
</dbReference>
<dbReference type="SUPFAM" id="SSF52402">
    <property type="entry name" value="Adenine nucleotide alpha hydrolases-like"/>
    <property type="match status" value="1"/>
</dbReference>
<keyword evidence="10" id="KW-1185">Reference proteome</keyword>
<dbReference type="CDD" id="cd01714">
    <property type="entry name" value="ETF_beta"/>
    <property type="match status" value="1"/>
</dbReference>
<dbReference type="AlphaFoldDB" id="A0A4Q2SPA9"/>
<comment type="caution">
    <text evidence="9">The sequence shown here is derived from an EMBL/GenBank/DDBJ whole genome shotgun (WGS) entry which is preliminary data.</text>
</comment>
<evidence type="ECO:0000313" key="9">
    <source>
        <dbReference type="EMBL" id="RYC05928.1"/>
    </source>
</evidence>
<feature type="domain" description="Electron transfer flavoprotein alpha/beta-subunit N-terminal" evidence="8">
    <location>
        <begin position="23"/>
        <end position="214"/>
    </location>
</feature>
<dbReference type="GO" id="GO:0009055">
    <property type="term" value="F:electron transfer activity"/>
    <property type="evidence" value="ECO:0007669"/>
    <property type="project" value="InterPro"/>
</dbReference>
<comment type="similarity">
    <text evidence="2">Belongs to the ETF beta-subunit/FixA family.</text>
</comment>
<dbReference type="Pfam" id="PF01012">
    <property type="entry name" value="ETF"/>
    <property type="match status" value="1"/>
</dbReference>
<evidence type="ECO:0000256" key="5">
    <source>
        <dbReference type="ARBA" id="ARBA00022448"/>
    </source>
</evidence>
<keyword evidence="6" id="KW-0249">Electron transport</keyword>
<comment type="subunit">
    <text evidence="3">Heterodimer of an alpha and a beta subunit.</text>
</comment>
<evidence type="ECO:0000256" key="1">
    <source>
        <dbReference type="ARBA" id="ARBA00001974"/>
    </source>
</evidence>
<dbReference type="RefSeq" id="WP_129428064.1">
    <property type="nucleotide sequence ID" value="NZ_SDWV01000019.1"/>
</dbReference>
<dbReference type="InterPro" id="IPR014730">
    <property type="entry name" value="ETF_a/b_N"/>
</dbReference>
<dbReference type="InterPro" id="IPR012255">
    <property type="entry name" value="ETF_b"/>
</dbReference>
<evidence type="ECO:0000256" key="2">
    <source>
        <dbReference type="ARBA" id="ARBA00007557"/>
    </source>
</evidence>
<evidence type="ECO:0000256" key="6">
    <source>
        <dbReference type="ARBA" id="ARBA00022982"/>
    </source>
</evidence>
<evidence type="ECO:0000313" key="10">
    <source>
        <dbReference type="Proteomes" id="UP000291101"/>
    </source>
</evidence>
<gene>
    <name evidence="9" type="ORF">EUA94_16890</name>
</gene>
<protein>
    <recommendedName>
        <fullName evidence="4">Electron transfer flavoprotein subunit beta</fullName>
    </recommendedName>
</protein>
<dbReference type="Proteomes" id="UP000291101">
    <property type="component" value="Unassembled WGS sequence"/>
</dbReference>
<evidence type="ECO:0000259" key="8">
    <source>
        <dbReference type="SMART" id="SM00893"/>
    </source>
</evidence>